<feature type="transmembrane region" description="Helical" evidence="1">
    <location>
        <begin position="7"/>
        <end position="26"/>
    </location>
</feature>
<organism evidence="2 3">
    <name type="scientific">Entamoeba histolytica</name>
    <dbReference type="NCBI Taxonomy" id="5759"/>
    <lineage>
        <taxon>Eukaryota</taxon>
        <taxon>Amoebozoa</taxon>
        <taxon>Evosea</taxon>
        <taxon>Archamoebae</taxon>
        <taxon>Mastigamoebida</taxon>
        <taxon>Entamoebidae</taxon>
        <taxon>Entamoeba</taxon>
    </lineage>
</organism>
<dbReference type="Proteomes" id="UP000078387">
    <property type="component" value="Unassembled WGS sequence"/>
</dbReference>
<keyword evidence="1" id="KW-0472">Membrane</keyword>
<evidence type="ECO:0000313" key="2">
    <source>
        <dbReference type="EMBL" id="GAT94171.1"/>
    </source>
</evidence>
<dbReference type="VEuPathDB" id="AmoebaDB:EHI5A_083420"/>
<proteinExistence type="predicted"/>
<gene>
    <name evidence="2" type="ORF">CL6EHI_000290</name>
</gene>
<comment type="caution">
    <text evidence="2">The sequence shown here is derived from an EMBL/GenBank/DDBJ whole genome shotgun (WGS) entry which is preliminary data.</text>
</comment>
<dbReference type="AlphaFoldDB" id="A0A5K1U7D8"/>
<sequence>MKKLERVYLMNIIFYLGTVDDLINFLQISKNCYESFQMMHTNPNYSFKTQKKELQIFKDCSSLETVTGSFEYIKDFQCNLNAILILPVQHGASQGEMNTVIEELVSCANRIVKLKLVTSRSDFEIHWKTFINLKDITFDLSGESWVHFYDGYLTLNQIFFDKWRFHELKDLSKLKRVCVRSISFSCKPPNVESLLASKWFVEVANWNRKLYVYGNQIQKSSPNENIVLITNSLTREPKTLVSYLSFCQIDGGHLDLFIRDWKKYYPAKVMLHSCKTVTDISMVDSLEEVEIGTSGNGYTFILPKNIKKVKVGNGVNTIDISLCHDIKFEVQYLNFWVEPSKKEITSLVVDCTYLHEDSLTRLTEFENVKQIILNEYDDKIILPPLPESVTVIKNYLSTKQQPYVFYTHINKKGPRELDEEDSSHQRGCVIN</sequence>
<dbReference type="EMBL" id="BDEQ01000001">
    <property type="protein sequence ID" value="GAT94171.1"/>
    <property type="molecule type" value="Genomic_DNA"/>
</dbReference>
<keyword evidence="1" id="KW-0812">Transmembrane</keyword>
<protein>
    <submittedName>
        <fullName evidence="2">Uncharacterized protein</fullName>
    </submittedName>
</protein>
<dbReference type="VEuPathDB" id="AmoebaDB:KM1_107940"/>
<accession>A0A5K1U7D8</accession>
<dbReference type="VEuPathDB" id="AmoebaDB:EHI7A_114120"/>
<evidence type="ECO:0000313" key="3">
    <source>
        <dbReference type="Proteomes" id="UP000078387"/>
    </source>
</evidence>
<evidence type="ECO:0000256" key="1">
    <source>
        <dbReference type="SAM" id="Phobius"/>
    </source>
</evidence>
<keyword evidence="1" id="KW-1133">Transmembrane helix</keyword>
<dbReference type="VEuPathDB" id="AmoebaDB:EHI8A_078750"/>
<reference evidence="2 3" key="1">
    <citation type="submission" date="2016-05" db="EMBL/GenBank/DDBJ databases">
        <title>First whole genome sequencing of Entamoeba histolytica HM1:IMSS-clone-6.</title>
        <authorList>
            <person name="Mukherjee Avik.K."/>
            <person name="Izumyama S."/>
            <person name="Nakada-Tsukui K."/>
            <person name="Nozaki T."/>
        </authorList>
    </citation>
    <scope>NUCLEOTIDE SEQUENCE [LARGE SCALE GENOMIC DNA]</scope>
    <source>
        <strain evidence="2 3">HM1:IMSS clone 6</strain>
    </source>
</reference>
<dbReference type="OMA" id="VEVANWK"/>
<name>A0A5K1U7D8_ENTHI</name>
<dbReference type="VEuPathDB" id="AmoebaDB:EHI_000290"/>